<keyword evidence="2" id="KW-1185">Reference proteome</keyword>
<accession>A0A4Q4KN43</accession>
<dbReference type="AlphaFoldDB" id="A0A4Q4KN43"/>
<evidence type="ECO:0000313" key="2">
    <source>
        <dbReference type="Proteomes" id="UP000293952"/>
    </source>
</evidence>
<dbReference type="Pfam" id="PF20131">
    <property type="entry name" value="MC3"/>
    <property type="match status" value="1"/>
</dbReference>
<proteinExistence type="predicted"/>
<dbReference type="RefSeq" id="WP_130092771.1">
    <property type="nucleotide sequence ID" value="NZ_SETE01000002.1"/>
</dbReference>
<name>A0A4Q4KN43_9FLAO</name>
<comment type="caution">
    <text evidence="1">The sequence shown here is derived from an EMBL/GenBank/DDBJ whole genome shotgun (WGS) entry which is preliminary data.</text>
</comment>
<dbReference type="OrthoDB" id="1255253at2"/>
<evidence type="ECO:0000313" key="1">
    <source>
        <dbReference type="EMBL" id="RYM34762.1"/>
    </source>
</evidence>
<organism evidence="1 2">
    <name type="scientific">Brumimicrobium glaciale</name>
    <dbReference type="NCBI Taxonomy" id="200475"/>
    <lineage>
        <taxon>Bacteria</taxon>
        <taxon>Pseudomonadati</taxon>
        <taxon>Bacteroidota</taxon>
        <taxon>Flavobacteriia</taxon>
        <taxon>Flavobacteriales</taxon>
        <taxon>Crocinitomicaceae</taxon>
        <taxon>Brumimicrobium</taxon>
    </lineage>
</organism>
<protein>
    <submittedName>
        <fullName evidence="1">Uncharacterized protein</fullName>
    </submittedName>
</protein>
<sequence length="168" mass="19228">MNKELDLFDILQNTTIGVIAIQSFILGYNAVTKDSKSKTISPHINHLFYVLPIVFENSSVETFISSRELYTAISKDKTLTLGLQELANKMSTQTFDSLNLGFNKGIFTLDKKSMRIGITEKYQNKSILNKMKIPDQYFGDIRKASFRLGNIFGRKDEKMLQLTLNIRF</sequence>
<dbReference type="InterPro" id="IPR045390">
    <property type="entry name" value="ABC-3C_MC3"/>
</dbReference>
<gene>
    <name evidence="1" type="ORF">ERX46_05150</name>
</gene>
<dbReference type="Proteomes" id="UP000293952">
    <property type="component" value="Unassembled WGS sequence"/>
</dbReference>
<dbReference type="EMBL" id="SETE01000002">
    <property type="protein sequence ID" value="RYM34762.1"/>
    <property type="molecule type" value="Genomic_DNA"/>
</dbReference>
<reference evidence="1 2" key="1">
    <citation type="submission" date="2019-02" db="EMBL/GenBank/DDBJ databases">
        <title>Genome sequence of the sea-ice species Brumimicrobium glaciale.</title>
        <authorList>
            <person name="Bowman J.P."/>
        </authorList>
    </citation>
    <scope>NUCLEOTIDE SEQUENCE [LARGE SCALE GENOMIC DNA]</scope>
    <source>
        <strain evidence="1 2">IC156</strain>
    </source>
</reference>